<name>A0A9D4UMI6_ADICA</name>
<sequence length="114" mass="13253">MPRSMPRSELEDYTMEIIQRIDELRSKRGELMEILQAEEDEKARIQKDMVVLTKRLGEIDESLSSKYAYINEYDKTIEDVEAAYGKIVESSQVLLHVLKTETIQIANKRDDSLS</sequence>
<gene>
    <name evidence="2" type="ORF">GOP47_0014396</name>
</gene>
<evidence type="ECO:0000256" key="1">
    <source>
        <dbReference type="SAM" id="Coils"/>
    </source>
</evidence>
<accession>A0A9D4UMI6</accession>
<feature type="coiled-coil region" evidence="1">
    <location>
        <begin position="21"/>
        <end position="55"/>
    </location>
</feature>
<keyword evidence="1" id="KW-0175">Coiled coil</keyword>
<proteinExistence type="predicted"/>
<protein>
    <submittedName>
        <fullName evidence="2">Uncharacterized protein</fullName>
    </submittedName>
</protein>
<dbReference type="AlphaFoldDB" id="A0A9D4UMI6"/>
<dbReference type="GO" id="GO:0036064">
    <property type="term" value="C:ciliary basal body"/>
    <property type="evidence" value="ECO:0007669"/>
    <property type="project" value="TreeGrafter"/>
</dbReference>
<dbReference type="OrthoDB" id="295355at2759"/>
<organism evidence="2 3">
    <name type="scientific">Adiantum capillus-veneris</name>
    <name type="common">Maidenhair fern</name>
    <dbReference type="NCBI Taxonomy" id="13818"/>
    <lineage>
        <taxon>Eukaryota</taxon>
        <taxon>Viridiplantae</taxon>
        <taxon>Streptophyta</taxon>
        <taxon>Embryophyta</taxon>
        <taxon>Tracheophyta</taxon>
        <taxon>Polypodiopsida</taxon>
        <taxon>Polypodiidae</taxon>
        <taxon>Polypodiales</taxon>
        <taxon>Pteridineae</taxon>
        <taxon>Pteridaceae</taxon>
        <taxon>Vittarioideae</taxon>
        <taxon>Adiantum</taxon>
    </lineage>
</organism>
<dbReference type="Proteomes" id="UP000886520">
    <property type="component" value="Chromosome 14"/>
</dbReference>
<comment type="caution">
    <text evidence="2">The sequence shown here is derived from an EMBL/GenBank/DDBJ whole genome shotgun (WGS) entry which is preliminary data.</text>
</comment>
<dbReference type="PANTHER" id="PTHR28661">
    <property type="entry name" value="SJOEGREN SYNDROME NUCLEAR AUTOANTIGEN 1"/>
    <property type="match status" value="1"/>
</dbReference>
<evidence type="ECO:0000313" key="3">
    <source>
        <dbReference type="Proteomes" id="UP000886520"/>
    </source>
</evidence>
<reference evidence="2" key="1">
    <citation type="submission" date="2021-01" db="EMBL/GenBank/DDBJ databases">
        <title>Adiantum capillus-veneris genome.</title>
        <authorList>
            <person name="Fang Y."/>
            <person name="Liao Q."/>
        </authorList>
    </citation>
    <scope>NUCLEOTIDE SEQUENCE</scope>
    <source>
        <strain evidence="2">H3</strain>
        <tissue evidence="2">Leaf</tissue>
    </source>
</reference>
<dbReference type="InterPro" id="IPR033362">
    <property type="entry name" value="SSNA1_fam"/>
</dbReference>
<dbReference type="PANTHER" id="PTHR28661:SF1">
    <property type="entry name" value="MICROTUBULE NUCLEATION FACTOR SSNA1"/>
    <property type="match status" value="1"/>
</dbReference>
<dbReference type="EMBL" id="JABFUD020000014">
    <property type="protein sequence ID" value="KAI5070053.1"/>
    <property type="molecule type" value="Genomic_DNA"/>
</dbReference>
<keyword evidence="3" id="KW-1185">Reference proteome</keyword>
<evidence type="ECO:0000313" key="2">
    <source>
        <dbReference type="EMBL" id="KAI5070053.1"/>
    </source>
</evidence>